<keyword evidence="3" id="KW-1185">Reference proteome</keyword>
<organism evidence="2 3">
    <name type="scientific">Nitrobacter hamburgensis (strain DSM 10229 / NCIMB 13809 / X14)</name>
    <dbReference type="NCBI Taxonomy" id="323097"/>
    <lineage>
        <taxon>Bacteria</taxon>
        <taxon>Pseudomonadati</taxon>
        <taxon>Pseudomonadota</taxon>
        <taxon>Alphaproteobacteria</taxon>
        <taxon>Hyphomicrobiales</taxon>
        <taxon>Nitrobacteraceae</taxon>
        <taxon>Nitrobacter</taxon>
    </lineage>
</organism>
<reference evidence="2 3" key="1">
    <citation type="submission" date="2006-03" db="EMBL/GenBank/DDBJ databases">
        <title>Complete sequence of chromosome of Nitrobacter hamburgensis X14.</title>
        <authorList>
            <consortium name="US DOE Joint Genome Institute"/>
            <person name="Copeland A."/>
            <person name="Lucas S."/>
            <person name="Lapidus A."/>
            <person name="Barry K."/>
            <person name="Detter J.C."/>
            <person name="Glavina del Rio T."/>
            <person name="Hammon N."/>
            <person name="Israni S."/>
            <person name="Dalin E."/>
            <person name="Tice H."/>
            <person name="Pitluck S."/>
            <person name="Chain P."/>
            <person name="Malfatti S."/>
            <person name="Shin M."/>
            <person name="Vergez L."/>
            <person name="Schmutz J."/>
            <person name="Larimer F."/>
            <person name="Land M."/>
            <person name="Hauser L."/>
            <person name="Kyrpides N."/>
            <person name="Ivanova N."/>
            <person name="Ward B."/>
            <person name="Arp D."/>
            <person name="Klotz M."/>
            <person name="Stein L."/>
            <person name="O'Mullan G."/>
            <person name="Starkenburg S."/>
            <person name="Sayavedra L."/>
            <person name="Poret-Peterson A.T."/>
            <person name="Gentry M.E."/>
            <person name="Bruce D."/>
            <person name="Richardson P."/>
        </authorList>
    </citation>
    <scope>NUCLEOTIDE SEQUENCE [LARGE SCALE GENOMIC DNA]</scope>
    <source>
        <strain evidence="3">DSM 10229 / NCIMB 13809 / X14</strain>
    </source>
</reference>
<evidence type="ECO:0000256" key="1">
    <source>
        <dbReference type="SAM" id="MobiDB-lite"/>
    </source>
</evidence>
<evidence type="ECO:0000313" key="2">
    <source>
        <dbReference type="EMBL" id="ABE64084.1"/>
    </source>
</evidence>
<dbReference type="EMBL" id="CP000319">
    <property type="protein sequence ID" value="ABE64084.1"/>
    <property type="molecule type" value="Genomic_DNA"/>
</dbReference>
<gene>
    <name evidence="2" type="ordered locus">Nham_3353</name>
</gene>
<proteinExistence type="predicted"/>
<dbReference type="RefSeq" id="WP_011511737.1">
    <property type="nucleotide sequence ID" value="NC_007964.1"/>
</dbReference>
<dbReference type="AlphaFoldDB" id="Q1QI63"/>
<accession>Q1QI63</accession>
<evidence type="ECO:0000313" key="3">
    <source>
        <dbReference type="Proteomes" id="UP000001953"/>
    </source>
</evidence>
<dbReference type="Proteomes" id="UP000001953">
    <property type="component" value="Chromosome"/>
</dbReference>
<name>Q1QI63_NITHX</name>
<protein>
    <submittedName>
        <fullName evidence="2">Uncharacterized protein</fullName>
    </submittedName>
</protein>
<dbReference type="STRING" id="323097.Nham_3353"/>
<dbReference type="KEGG" id="nha:Nham_3353"/>
<sequence length="89" mass="9743">MMIDEAAAQGDLMDEDGSQRESRSDSNPLHDLNLDTAIRLRWVLRDIRAGRVKLTAPASDDLALLGQRGLITMDNGQPILTDAANSVIR</sequence>
<dbReference type="HOGENOM" id="CLU_2586149_0_0_5"/>
<feature type="region of interest" description="Disordered" evidence="1">
    <location>
        <begin position="1"/>
        <end position="30"/>
    </location>
</feature>